<protein>
    <recommendedName>
        <fullName evidence="3">DUF4238 domain-containing protein</fullName>
    </recommendedName>
</protein>
<dbReference type="EMBL" id="CP015772">
    <property type="protein sequence ID" value="ANH83449.1"/>
    <property type="molecule type" value="Genomic_DNA"/>
</dbReference>
<dbReference type="Pfam" id="PF14022">
    <property type="entry name" value="DUF4238"/>
    <property type="match status" value="1"/>
</dbReference>
<dbReference type="KEGG" id="nia:A8C56_22920"/>
<name>A0A1A9I8Q0_9BACT</name>
<dbReference type="InterPro" id="IPR025332">
    <property type="entry name" value="DUF4238"/>
</dbReference>
<dbReference type="Proteomes" id="UP000077667">
    <property type="component" value="Chromosome"/>
</dbReference>
<evidence type="ECO:0008006" key="3">
    <source>
        <dbReference type="Google" id="ProtNLM"/>
    </source>
</evidence>
<accession>A0A1A9I8Q0</accession>
<dbReference type="RefSeq" id="WP_067761012.1">
    <property type="nucleotide sequence ID" value="NZ_CP015772.1"/>
</dbReference>
<evidence type="ECO:0000313" key="2">
    <source>
        <dbReference type="Proteomes" id="UP000077667"/>
    </source>
</evidence>
<reference evidence="1 2" key="1">
    <citation type="submission" date="2016-05" db="EMBL/GenBank/DDBJ databases">
        <title>Niabella ginsenosidivorans BS26 whole genome sequencing.</title>
        <authorList>
            <person name="Im W.T."/>
            <person name="Siddiqi M.Z."/>
        </authorList>
    </citation>
    <scope>NUCLEOTIDE SEQUENCE [LARGE SCALE GENOMIC DNA]</scope>
    <source>
        <strain evidence="1 2">BS26</strain>
    </source>
</reference>
<dbReference type="AlphaFoldDB" id="A0A1A9I8Q0"/>
<evidence type="ECO:0000313" key="1">
    <source>
        <dbReference type="EMBL" id="ANH83449.1"/>
    </source>
</evidence>
<sequence>MKQLSRKHHYIPEFYLNNFTNEDGKFYIYLPKENRFKKNGELFTPQTHFFELDGNNLIGADYVDDHLEKSYSDWDNKAAILFDKIKTSKEERFGLSEKDMPILQFFIAHLYWRSPMANEFAKDLLKREGLNATGMIVRNSITGEIIQNHKFENYISSNESSYKFVKHWLPYRLITNLLKNDTPLEIITFNNGIKPNLIGDNPIIFRNQSNVNVYEDDFILPITSNKFLIRMKREGRPEKSVIMMIDALLIQQAQQFVATTNVEYISILKNCHEFQTADLREKLFSQFLICE</sequence>
<organism evidence="1 2">
    <name type="scientific">Niabella ginsenosidivorans</name>
    <dbReference type="NCBI Taxonomy" id="1176587"/>
    <lineage>
        <taxon>Bacteria</taxon>
        <taxon>Pseudomonadati</taxon>
        <taxon>Bacteroidota</taxon>
        <taxon>Chitinophagia</taxon>
        <taxon>Chitinophagales</taxon>
        <taxon>Chitinophagaceae</taxon>
        <taxon>Niabella</taxon>
    </lineage>
</organism>
<proteinExistence type="predicted"/>
<gene>
    <name evidence="1" type="ORF">A8C56_22920</name>
</gene>
<keyword evidence="2" id="KW-1185">Reference proteome</keyword>